<evidence type="ECO:0000313" key="4">
    <source>
        <dbReference type="EMBL" id="HIU14712.1"/>
    </source>
</evidence>
<dbReference type="SUPFAM" id="SSF55729">
    <property type="entry name" value="Acyl-CoA N-acyltransferases (Nat)"/>
    <property type="match status" value="1"/>
</dbReference>
<dbReference type="PANTHER" id="PTHR43877:SF2">
    <property type="entry name" value="AMINOALKYLPHOSPHONATE N-ACETYLTRANSFERASE-RELATED"/>
    <property type="match status" value="1"/>
</dbReference>
<dbReference type="GO" id="GO:0016747">
    <property type="term" value="F:acyltransferase activity, transferring groups other than amino-acyl groups"/>
    <property type="evidence" value="ECO:0007669"/>
    <property type="project" value="InterPro"/>
</dbReference>
<organism evidence="4 5">
    <name type="scientific">Candidatus Fimiplasma intestinipullorum</name>
    <dbReference type="NCBI Taxonomy" id="2840825"/>
    <lineage>
        <taxon>Bacteria</taxon>
        <taxon>Bacillati</taxon>
        <taxon>Bacillota</taxon>
        <taxon>Clostridia</taxon>
        <taxon>Eubacteriales</taxon>
        <taxon>Candidatus Fimiplasma</taxon>
    </lineage>
</organism>
<gene>
    <name evidence="4" type="ORF">IAD15_11710</name>
</gene>
<keyword evidence="2" id="KW-0012">Acyltransferase</keyword>
<sequence>MKIIQATTQQAFFDEMMIRGSVFVDEQKVPSAIEIDPDDRTASHFVAYTDQGEPASCLRLVFKDTKVKIGRVATLPKFRGQGLAKALMLHIETLPEVQAKEQIYLDAQLSALSFYQKLGYRIEGDVFEEAGILHQTVSKQTCPQVKD</sequence>
<dbReference type="AlphaFoldDB" id="A0A9D1L258"/>
<dbReference type="InterPro" id="IPR000182">
    <property type="entry name" value="GNAT_dom"/>
</dbReference>
<proteinExistence type="predicted"/>
<evidence type="ECO:0000259" key="3">
    <source>
        <dbReference type="PROSITE" id="PS51186"/>
    </source>
</evidence>
<feature type="domain" description="N-acetyltransferase" evidence="3">
    <location>
        <begin position="1"/>
        <end position="143"/>
    </location>
</feature>
<dbReference type="CDD" id="cd04301">
    <property type="entry name" value="NAT_SF"/>
    <property type="match status" value="1"/>
</dbReference>
<protein>
    <submittedName>
        <fullName evidence="4">GNAT family N-acetyltransferase</fullName>
    </submittedName>
</protein>
<dbReference type="InterPro" id="IPR016181">
    <property type="entry name" value="Acyl_CoA_acyltransferase"/>
</dbReference>
<accession>A0A9D1L258</accession>
<evidence type="ECO:0000256" key="1">
    <source>
        <dbReference type="ARBA" id="ARBA00022679"/>
    </source>
</evidence>
<dbReference type="InterPro" id="IPR050832">
    <property type="entry name" value="Bact_Acetyltransf"/>
</dbReference>
<dbReference type="Gene3D" id="3.40.630.30">
    <property type="match status" value="1"/>
</dbReference>
<dbReference type="Proteomes" id="UP000824175">
    <property type="component" value="Unassembled WGS sequence"/>
</dbReference>
<evidence type="ECO:0000313" key="5">
    <source>
        <dbReference type="Proteomes" id="UP000824175"/>
    </source>
</evidence>
<dbReference type="PROSITE" id="PS51186">
    <property type="entry name" value="GNAT"/>
    <property type="match status" value="1"/>
</dbReference>
<name>A0A9D1L258_9FIRM</name>
<keyword evidence="1" id="KW-0808">Transferase</keyword>
<reference evidence="4" key="1">
    <citation type="submission" date="2020-10" db="EMBL/GenBank/DDBJ databases">
        <authorList>
            <person name="Gilroy R."/>
        </authorList>
    </citation>
    <scope>NUCLEOTIDE SEQUENCE</scope>
    <source>
        <strain evidence="4">CHK195-11698</strain>
    </source>
</reference>
<reference evidence="4" key="2">
    <citation type="journal article" date="2021" name="PeerJ">
        <title>Extensive microbial diversity within the chicken gut microbiome revealed by metagenomics and culture.</title>
        <authorList>
            <person name="Gilroy R."/>
            <person name="Ravi A."/>
            <person name="Getino M."/>
            <person name="Pursley I."/>
            <person name="Horton D.L."/>
            <person name="Alikhan N.F."/>
            <person name="Baker D."/>
            <person name="Gharbi K."/>
            <person name="Hall N."/>
            <person name="Watson M."/>
            <person name="Adriaenssens E.M."/>
            <person name="Foster-Nyarko E."/>
            <person name="Jarju S."/>
            <person name="Secka A."/>
            <person name="Antonio M."/>
            <person name="Oren A."/>
            <person name="Chaudhuri R.R."/>
            <person name="La Ragione R."/>
            <person name="Hildebrand F."/>
            <person name="Pallen M.J."/>
        </authorList>
    </citation>
    <scope>NUCLEOTIDE SEQUENCE</scope>
    <source>
        <strain evidence="4">CHK195-11698</strain>
    </source>
</reference>
<dbReference type="Pfam" id="PF13673">
    <property type="entry name" value="Acetyltransf_10"/>
    <property type="match status" value="1"/>
</dbReference>
<dbReference type="PANTHER" id="PTHR43877">
    <property type="entry name" value="AMINOALKYLPHOSPHONATE N-ACETYLTRANSFERASE-RELATED-RELATED"/>
    <property type="match status" value="1"/>
</dbReference>
<comment type="caution">
    <text evidence="4">The sequence shown here is derived from an EMBL/GenBank/DDBJ whole genome shotgun (WGS) entry which is preliminary data.</text>
</comment>
<dbReference type="EMBL" id="DVMJ01000108">
    <property type="protein sequence ID" value="HIU14712.1"/>
    <property type="molecule type" value="Genomic_DNA"/>
</dbReference>
<evidence type="ECO:0000256" key="2">
    <source>
        <dbReference type="ARBA" id="ARBA00023315"/>
    </source>
</evidence>